<comment type="caution">
    <text evidence="1">The sequence shown here is derived from an EMBL/GenBank/DDBJ whole genome shotgun (WGS) entry which is preliminary data.</text>
</comment>
<dbReference type="AlphaFoldDB" id="A0A0C1EKL1"/>
<sequence>MNFFSVYDIIFNCILSVFKILFAKRLLSYAFPGYLIMLCDRGYRNIKNWIGLT</sequence>
<protein>
    <submittedName>
        <fullName evidence="1">Uncharacterized protein</fullName>
    </submittedName>
</protein>
<gene>
    <name evidence="1" type="ORF">DB43_GW00170</name>
</gene>
<dbReference type="EMBL" id="JSAM01000092">
    <property type="protein sequence ID" value="KIA77049.1"/>
    <property type="molecule type" value="Genomic_DNA"/>
</dbReference>
<accession>A0A0C1EKL1</accession>
<evidence type="ECO:0000313" key="2">
    <source>
        <dbReference type="Proteomes" id="UP000031307"/>
    </source>
</evidence>
<dbReference type="Proteomes" id="UP000031307">
    <property type="component" value="Unassembled WGS sequence"/>
</dbReference>
<evidence type="ECO:0000313" key="1">
    <source>
        <dbReference type="EMBL" id="KIA77049.1"/>
    </source>
</evidence>
<reference evidence="1 2" key="1">
    <citation type="journal article" date="2014" name="Mol. Biol. Evol.">
        <title>Massive expansion of Ubiquitination-related gene families within the Chlamydiae.</title>
        <authorList>
            <person name="Domman D."/>
            <person name="Collingro A."/>
            <person name="Lagkouvardos I."/>
            <person name="Gehre L."/>
            <person name="Weinmaier T."/>
            <person name="Rattei T."/>
            <person name="Subtil A."/>
            <person name="Horn M."/>
        </authorList>
    </citation>
    <scope>NUCLEOTIDE SEQUENCE [LARGE SCALE GENOMIC DNA]</scope>
    <source>
        <strain evidence="1 2">OEW1</strain>
    </source>
</reference>
<organism evidence="1 2">
    <name type="scientific">Parachlamydia acanthamoebae</name>
    <dbReference type="NCBI Taxonomy" id="83552"/>
    <lineage>
        <taxon>Bacteria</taxon>
        <taxon>Pseudomonadati</taxon>
        <taxon>Chlamydiota</taxon>
        <taxon>Chlamydiia</taxon>
        <taxon>Parachlamydiales</taxon>
        <taxon>Parachlamydiaceae</taxon>
        <taxon>Parachlamydia</taxon>
    </lineage>
</organism>
<proteinExistence type="predicted"/>
<name>A0A0C1EKL1_9BACT</name>